<feature type="region of interest" description="Disordered" evidence="1">
    <location>
        <begin position="32"/>
        <end position="70"/>
    </location>
</feature>
<name>A0AAU6WBZ8_9MICC</name>
<evidence type="ECO:0000313" key="2">
    <source>
        <dbReference type="EMBL" id="XAO45372.1"/>
    </source>
</evidence>
<dbReference type="KEGG" id="gey:QMQ05_13610"/>
<feature type="compositionally biased region" description="Polar residues" evidence="1">
    <location>
        <begin position="61"/>
        <end position="70"/>
    </location>
</feature>
<evidence type="ECO:0000313" key="3">
    <source>
        <dbReference type="Proteomes" id="UP001486888"/>
    </source>
</evidence>
<dbReference type="Pfam" id="PF11259">
    <property type="entry name" value="DUF3060"/>
    <property type="match status" value="1"/>
</dbReference>
<proteinExistence type="predicted"/>
<dbReference type="Proteomes" id="UP001486888">
    <property type="component" value="Chromosome"/>
</dbReference>
<evidence type="ECO:0000256" key="1">
    <source>
        <dbReference type="SAM" id="MobiDB-lite"/>
    </source>
</evidence>
<dbReference type="AlphaFoldDB" id="A0AAU6WBZ8"/>
<organism evidence="2 3">
    <name type="scientific">Glutamicibacter ectropisis</name>
    <dbReference type="NCBI Taxonomy" id="3046593"/>
    <lineage>
        <taxon>Bacteria</taxon>
        <taxon>Bacillati</taxon>
        <taxon>Actinomycetota</taxon>
        <taxon>Actinomycetes</taxon>
        <taxon>Micrococcales</taxon>
        <taxon>Micrococcaceae</taxon>
        <taxon>Glutamicibacter</taxon>
    </lineage>
</organism>
<keyword evidence="3" id="KW-1185">Reference proteome</keyword>
<dbReference type="RefSeq" id="WP_058256371.1">
    <property type="nucleotide sequence ID" value="NZ_CP125942.1"/>
</dbReference>
<protein>
    <submittedName>
        <fullName evidence="2">DUF3060 domain-containing protein</fullName>
    </submittedName>
</protein>
<gene>
    <name evidence="2" type="ORF">QMQ05_13610</name>
</gene>
<accession>A0AAU6WBZ8</accession>
<dbReference type="EMBL" id="CP125942">
    <property type="protein sequence ID" value="XAO45372.1"/>
    <property type="molecule type" value="Genomic_DNA"/>
</dbReference>
<dbReference type="InterPro" id="IPR021417">
    <property type="entry name" value="DUF3060"/>
</dbReference>
<sequence>MFSKIANRFAGPLTVGFLAVALSGCVSIESSSEETKAPENAGPIEGTVTPSAKASEGAATGTPNVPKSPADSTFQSVYDFLDAQATEVRCTDSMDIADMGQILKLVGDCENVTVSGDGNMIVAPHITNLELSGNGNIAAVKNIKQVAFSGIGNSAASLNENAKFTDNGSSNKFGEDAFEGITF</sequence>
<dbReference type="PROSITE" id="PS51257">
    <property type="entry name" value="PROKAR_LIPOPROTEIN"/>
    <property type="match status" value="1"/>
</dbReference>
<reference evidence="2 3" key="1">
    <citation type="submission" date="2023-05" db="EMBL/GenBank/DDBJ databases">
        <title>Glutamicibacter sp. B1, complete genome.</title>
        <authorList>
            <person name="Long Y.H."/>
            <person name="Fang T."/>
            <person name="Li X.Y."/>
        </authorList>
    </citation>
    <scope>NUCLEOTIDE SEQUENCE [LARGE SCALE GENOMIC DNA]</scope>
    <source>
        <strain evidence="2 3">B1</strain>
    </source>
</reference>